<reference evidence="1" key="1">
    <citation type="journal article" date="2011" name="Proc. Natl. Acad. Sci. U.S.A.">
        <title>The genome of the fire ant Solenopsis invicta.</title>
        <authorList>
            <person name="Wurm Y."/>
            <person name="Wang J."/>
            <person name="Riba-Grognuz O."/>
            <person name="Corona M."/>
            <person name="Nygaard S."/>
            <person name="Hunt B.G."/>
            <person name="Ingram K.K."/>
            <person name="Falquet L."/>
            <person name="Nipitwattanaphon M."/>
            <person name="Gotzek D."/>
            <person name="Dijkstra M.B."/>
            <person name="Oettler J."/>
            <person name="Comtesse F."/>
            <person name="Shih C.J."/>
            <person name="Wu W.J."/>
            <person name="Yang C.C."/>
            <person name="Thomas J."/>
            <person name="Beaudoing E."/>
            <person name="Pradervand S."/>
            <person name="Flegel V."/>
            <person name="Cook E.D."/>
            <person name="Fabbretti R."/>
            <person name="Stockinger H."/>
            <person name="Long L."/>
            <person name="Farmerie W.G."/>
            <person name="Oakey J."/>
            <person name="Boomsma J.J."/>
            <person name="Pamilo P."/>
            <person name="Yi S.V."/>
            <person name="Heinze J."/>
            <person name="Goodisman M.A."/>
            <person name="Farinelli L."/>
            <person name="Harshman K."/>
            <person name="Hulo N."/>
            <person name="Cerutti L."/>
            <person name="Xenarios I."/>
            <person name="Shoemaker D."/>
            <person name="Keller L."/>
        </authorList>
    </citation>
    <scope>NUCLEOTIDE SEQUENCE [LARGE SCALE GENOMIC DNA]</scope>
</reference>
<dbReference type="EMBL" id="GL764632">
    <property type="protein sequence ID" value="EFZ17395.1"/>
    <property type="molecule type" value="Genomic_DNA"/>
</dbReference>
<organism>
    <name type="scientific">Solenopsis invicta</name>
    <name type="common">Red imported fire ant</name>
    <name type="synonym">Solenopsis wagneri</name>
    <dbReference type="NCBI Taxonomy" id="13686"/>
    <lineage>
        <taxon>Eukaryota</taxon>
        <taxon>Metazoa</taxon>
        <taxon>Ecdysozoa</taxon>
        <taxon>Arthropoda</taxon>
        <taxon>Hexapoda</taxon>
        <taxon>Insecta</taxon>
        <taxon>Pterygota</taxon>
        <taxon>Neoptera</taxon>
        <taxon>Endopterygota</taxon>
        <taxon>Hymenoptera</taxon>
        <taxon>Apocrita</taxon>
        <taxon>Aculeata</taxon>
        <taxon>Formicoidea</taxon>
        <taxon>Formicidae</taxon>
        <taxon>Myrmicinae</taxon>
        <taxon>Solenopsis</taxon>
    </lineage>
</organism>
<gene>
    <name evidence="1" type="ORF">SINV_12867</name>
</gene>
<dbReference type="HOGENOM" id="CLU_2678156_0_0_1"/>
<name>E9IPW0_SOLIN</name>
<accession>E9IPW0</accession>
<feature type="non-terminal residue" evidence="1">
    <location>
        <position position="1"/>
    </location>
</feature>
<dbReference type="AlphaFoldDB" id="E9IPW0"/>
<sequence length="75" mass="8829">AHLKDLLKSAKNCDNESVSCHVPKRYELCNDSHYIFVHNWGELRENNKTIEVKEFGMLEYCQGVTQTIRNLLYLK</sequence>
<feature type="non-terminal residue" evidence="1">
    <location>
        <position position="75"/>
    </location>
</feature>
<evidence type="ECO:0000313" key="1">
    <source>
        <dbReference type="EMBL" id="EFZ17395.1"/>
    </source>
</evidence>
<proteinExistence type="predicted"/>
<protein>
    <submittedName>
        <fullName evidence="1">Uncharacterized protein</fullName>
    </submittedName>
</protein>